<proteinExistence type="inferred from homology"/>
<dbReference type="EMBL" id="MU072040">
    <property type="protein sequence ID" value="KAF5825766.1"/>
    <property type="molecule type" value="Genomic_DNA"/>
</dbReference>
<dbReference type="EMBL" id="MU072040">
    <property type="protein sequence ID" value="KAF5825767.1"/>
    <property type="molecule type" value="Genomic_DNA"/>
</dbReference>
<organism evidence="2 3">
    <name type="scientific">Dunaliella salina</name>
    <name type="common">Green alga</name>
    <name type="synonym">Protococcus salinus</name>
    <dbReference type="NCBI Taxonomy" id="3046"/>
    <lineage>
        <taxon>Eukaryota</taxon>
        <taxon>Viridiplantae</taxon>
        <taxon>Chlorophyta</taxon>
        <taxon>core chlorophytes</taxon>
        <taxon>Chlorophyceae</taxon>
        <taxon>CS clade</taxon>
        <taxon>Chlamydomonadales</taxon>
        <taxon>Dunaliellaceae</taxon>
        <taxon>Dunaliella</taxon>
    </lineage>
</organism>
<evidence type="ECO:0000313" key="2">
    <source>
        <dbReference type="EMBL" id="KAF5825767.1"/>
    </source>
</evidence>
<comment type="similarity">
    <text evidence="1">Belongs to the UPF0696 family.</text>
</comment>
<dbReference type="PANTHER" id="PTHR31977">
    <property type="entry name" value="UPF0696 PROTEIN C11ORF68"/>
    <property type="match status" value="1"/>
</dbReference>
<comment type="caution">
    <text evidence="2">The sequence shown here is derived from an EMBL/GenBank/DDBJ whole genome shotgun (WGS) entry which is preliminary data.</text>
</comment>
<evidence type="ECO:0000256" key="1">
    <source>
        <dbReference type="ARBA" id="ARBA00010568"/>
    </source>
</evidence>
<dbReference type="Gene3D" id="3.30.760.10">
    <property type="entry name" value="RNA Cap, Translation Initiation Factor Eif4e"/>
    <property type="match status" value="1"/>
</dbReference>
<reference evidence="2" key="2">
    <citation type="submission" date="2020-06" db="EMBL/GenBank/DDBJ databases">
        <authorList>
            <consortium name="DOE Joint Genome Institute"/>
            <person name="Calhoun S."/>
            <person name="Polle J.E."/>
            <person name="Mckie-Krisberg Z."/>
            <person name="Prochnik S."/>
            <person name="Neofotis P."/>
            <person name="Yim W.C."/>
            <person name="Hathwaik L.T."/>
            <person name="Jenkins J."/>
            <person name="Molina H."/>
            <person name="Bunkenborg J."/>
            <person name="Grigoriev I.V."/>
            <person name="Barry K."/>
            <person name="Schmutz J."/>
            <person name="Jin E."/>
            <person name="Cushman J.C."/>
            <person name="Magnuson J.K."/>
        </authorList>
    </citation>
    <scope>NUCLEOTIDE SEQUENCE</scope>
    <source>
        <strain evidence="2">CCAP 19/18</strain>
    </source>
</reference>
<accession>A0ABQ7FTP4</accession>
<dbReference type="Proteomes" id="UP000815325">
    <property type="component" value="Unassembled WGS sequence"/>
</dbReference>
<dbReference type="InterPro" id="IPR015034">
    <property type="entry name" value="Bles03"/>
</dbReference>
<reference evidence="2" key="1">
    <citation type="submission" date="2017-08" db="EMBL/GenBank/DDBJ databases">
        <authorList>
            <person name="Polle J.E."/>
            <person name="Barry K."/>
            <person name="Cushman J."/>
            <person name="Schmutz J."/>
            <person name="Tran D."/>
            <person name="Hathwaick L.T."/>
            <person name="Yim W.C."/>
            <person name="Jenkins J."/>
            <person name="Mckie-Krisberg Z.M."/>
            <person name="Prochnik S."/>
            <person name="Lindquist E."/>
            <person name="Dockter R.B."/>
            <person name="Adam C."/>
            <person name="Molina H."/>
            <person name="Bunkerborg J."/>
            <person name="Jin E."/>
            <person name="Buchheim M."/>
            <person name="Magnuson J."/>
        </authorList>
    </citation>
    <scope>NUCLEOTIDE SEQUENCE</scope>
    <source>
        <strain evidence="2">CCAP 19/18</strain>
    </source>
</reference>
<dbReference type="SUPFAM" id="SSF55418">
    <property type="entry name" value="eIF4e-like"/>
    <property type="match status" value="1"/>
</dbReference>
<dbReference type="PANTHER" id="PTHR31977:SF1">
    <property type="entry name" value="UPF0696 PROTEIN C11ORF68"/>
    <property type="match status" value="1"/>
</dbReference>
<keyword evidence="3" id="KW-1185">Reference proteome</keyword>
<name>A0ABQ7FTP4_DUNSA</name>
<gene>
    <name evidence="2" type="ORF">DUNSADRAFT_7119</name>
</gene>
<dbReference type="InterPro" id="IPR023398">
    <property type="entry name" value="TIF_eIF4e-like"/>
</dbReference>
<protein>
    <recommendedName>
        <fullName evidence="4">LAGLIDADG homing endonuclease</fullName>
    </recommendedName>
</protein>
<evidence type="ECO:0008006" key="4">
    <source>
        <dbReference type="Google" id="ProtNLM"/>
    </source>
</evidence>
<sequence length="107" mass="11883">MAVNGIPSHELNSVWAAIKREVASGGLGTYAKVHGGQRDKVICVYTANLLDKEDVSCVRAKLWDMGHRKKLSYKTDAYTLCGIYWGTRKDLSPTKYSSSSRDTLQDV</sequence>
<evidence type="ECO:0000313" key="3">
    <source>
        <dbReference type="Proteomes" id="UP000815325"/>
    </source>
</evidence>
<dbReference type="Pfam" id="PF08939">
    <property type="entry name" value="Bles03"/>
    <property type="match status" value="1"/>
</dbReference>